<keyword evidence="1" id="KW-0812">Transmembrane</keyword>
<dbReference type="AlphaFoldDB" id="A0A7J8NRF4"/>
<protein>
    <recommendedName>
        <fullName evidence="4">RNase H type-1 domain-containing protein</fullName>
    </recommendedName>
</protein>
<evidence type="ECO:0008006" key="4">
    <source>
        <dbReference type="Google" id="ProtNLM"/>
    </source>
</evidence>
<dbReference type="Proteomes" id="UP000593578">
    <property type="component" value="Unassembled WGS sequence"/>
</dbReference>
<accession>A0A7J8NRF4</accession>
<organism evidence="2 3">
    <name type="scientific">Gossypium raimondii</name>
    <name type="common">Peruvian cotton</name>
    <name type="synonym">Gossypium klotzschianum subsp. raimondii</name>
    <dbReference type="NCBI Taxonomy" id="29730"/>
    <lineage>
        <taxon>Eukaryota</taxon>
        <taxon>Viridiplantae</taxon>
        <taxon>Streptophyta</taxon>
        <taxon>Embryophyta</taxon>
        <taxon>Tracheophyta</taxon>
        <taxon>Spermatophyta</taxon>
        <taxon>Magnoliopsida</taxon>
        <taxon>eudicotyledons</taxon>
        <taxon>Gunneridae</taxon>
        <taxon>Pentapetalae</taxon>
        <taxon>rosids</taxon>
        <taxon>malvids</taxon>
        <taxon>Malvales</taxon>
        <taxon>Malvaceae</taxon>
        <taxon>Malvoideae</taxon>
        <taxon>Gossypium</taxon>
    </lineage>
</organism>
<dbReference type="InterPro" id="IPR044730">
    <property type="entry name" value="RNase_H-like_dom_plant"/>
</dbReference>
<feature type="transmembrane region" description="Helical" evidence="1">
    <location>
        <begin position="18"/>
        <end position="35"/>
    </location>
</feature>
<proteinExistence type="predicted"/>
<comment type="caution">
    <text evidence="2">The sequence shown here is derived from an EMBL/GenBank/DDBJ whole genome shotgun (WGS) entry which is preliminary data.</text>
</comment>
<reference evidence="2 3" key="1">
    <citation type="journal article" date="2019" name="Genome Biol. Evol.">
        <title>Insights into the evolution of the New World diploid cottons (Gossypium, subgenus Houzingenia) based on genome sequencing.</title>
        <authorList>
            <person name="Grover C.E."/>
            <person name="Arick M.A. 2nd"/>
            <person name="Thrash A."/>
            <person name="Conover J.L."/>
            <person name="Sanders W.S."/>
            <person name="Peterson D.G."/>
            <person name="Frelichowski J.E."/>
            <person name="Scheffler J.A."/>
            <person name="Scheffler B.E."/>
            <person name="Wendel J.F."/>
        </authorList>
    </citation>
    <scope>NUCLEOTIDE SEQUENCE [LARGE SCALE GENOMIC DNA]</scope>
    <source>
        <strain evidence="2">8</strain>
        <tissue evidence="2">Leaf</tissue>
    </source>
</reference>
<keyword evidence="1" id="KW-1133">Transmembrane helix</keyword>
<evidence type="ECO:0000256" key="1">
    <source>
        <dbReference type="SAM" id="Phobius"/>
    </source>
</evidence>
<gene>
    <name evidence="2" type="ORF">Gorai_021697</name>
</gene>
<feature type="non-terminal residue" evidence="2">
    <location>
        <position position="1"/>
    </location>
</feature>
<keyword evidence="1" id="KW-0472">Membrane</keyword>
<name>A0A7J8NRF4_GOSRA</name>
<evidence type="ECO:0000313" key="2">
    <source>
        <dbReference type="EMBL" id="MBA0579440.1"/>
    </source>
</evidence>
<sequence>YKSDAVQQESDGHTVKPSLLLFIPGALCSFFCWKFKKMEYTLRCKVMCNGGELVRLRSALKVESTFDSDKDLKHIDGVVYWEESKPSHFSRKPSIRISDNEEGNWVCLYTDGTMKLDPRLASTGGALRDRYGGWIIGYNKNLDNKDAIEAIHESFSKTSPSALIRHIQHNLMDIGKWKLEFISQEMNLKAHFI</sequence>
<feature type="non-terminal residue" evidence="2">
    <location>
        <position position="193"/>
    </location>
</feature>
<dbReference type="CDD" id="cd06222">
    <property type="entry name" value="RNase_H_like"/>
    <property type="match status" value="1"/>
</dbReference>
<dbReference type="EMBL" id="JABEZZ010000001">
    <property type="protein sequence ID" value="MBA0579440.1"/>
    <property type="molecule type" value="Genomic_DNA"/>
</dbReference>
<evidence type="ECO:0000313" key="3">
    <source>
        <dbReference type="Proteomes" id="UP000593578"/>
    </source>
</evidence>